<dbReference type="InterPro" id="IPR053220">
    <property type="entry name" value="Nematode_rcpt-like_serp_H"/>
</dbReference>
<dbReference type="PhylomeDB" id="G5EBQ4"/>
<keyword evidence="1" id="KW-0812">Transmembrane</keyword>
<dbReference type="OMA" id="HFFLAIC"/>
<dbReference type="eggNOG" id="ENOG502SY7B">
    <property type="taxonomic scope" value="Eukaryota"/>
</dbReference>
<name>G5EBQ4_CAEEL</name>
<dbReference type="Pfam" id="PF10318">
    <property type="entry name" value="7TM_GPCR_Srh"/>
    <property type="match status" value="1"/>
</dbReference>
<reference evidence="2 3" key="1">
    <citation type="journal article" date="1998" name="Science">
        <title>Genome sequence of the nematode C. elegans: a platform for investigating biology.</title>
        <authorList>
            <consortium name="The C. elegans sequencing consortium"/>
            <person name="Sulson J.E."/>
            <person name="Waterston R."/>
        </authorList>
    </citation>
    <scope>NUCLEOTIDE SEQUENCE [LARGE SCALE GENOMIC DNA]</scope>
    <source>
        <strain evidence="2 3">Bristol N2</strain>
    </source>
</reference>
<feature type="transmembrane region" description="Helical" evidence="1">
    <location>
        <begin position="139"/>
        <end position="159"/>
    </location>
</feature>
<dbReference type="WormBase" id="ZK228.8">
    <property type="protein sequence ID" value="CE16717"/>
    <property type="gene ID" value="WBGene00005393"/>
    <property type="gene designation" value="srh-178"/>
</dbReference>
<protein>
    <submittedName>
        <fullName evidence="2">Serpentine Receptor, class H</fullName>
    </submittedName>
</protein>
<dbReference type="FunCoup" id="G5EBQ4">
    <property type="interactions" value="5"/>
</dbReference>
<keyword evidence="2" id="KW-0675">Receptor</keyword>
<feature type="transmembrane region" description="Helical" evidence="1">
    <location>
        <begin position="98"/>
        <end position="118"/>
    </location>
</feature>
<organism evidence="2 3">
    <name type="scientific">Caenorhabditis elegans</name>
    <dbReference type="NCBI Taxonomy" id="6239"/>
    <lineage>
        <taxon>Eukaryota</taxon>
        <taxon>Metazoa</taxon>
        <taxon>Ecdysozoa</taxon>
        <taxon>Nematoda</taxon>
        <taxon>Chromadorea</taxon>
        <taxon>Rhabditida</taxon>
        <taxon>Rhabditina</taxon>
        <taxon>Rhabditomorpha</taxon>
        <taxon>Rhabditoidea</taxon>
        <taxon>Rhabditidae</taxon>
        <taxon>Peloderinae</taxon>
        <taxon>Caenorhabditis</taxon>
    </lineage>
</organism>
<feature type="transmembrane region" description="Helical" evidence="1">
    <location>
        <begin position="241"/>
        <end position="269"/>
    </location>
</feature>
<dbReference type="HOGENOM" id="CLU_042960_1_0_1"/>
<feature type="transmembrane region" description="Helical" evidence="1">
    <location>
        <begin position="53"/>
        <end position="78"/>
    </location>
</feature>
<evidence type="ECO:0000313" key="4">
    <source>
        <dbReference type="WormBase" id="ZK228.8"/>
    </source>
</evidence>
<dbReference type="PANTHER" id="PTHR22941:SF36">
    <property type="entry name" value="SERPENTINE RECEPTOR, CLASS H"/>
    <property type="match status" value="1"/>
</dbReference>
<evidence type="ECO:0000313" key="3">
    <source>
        <dbReference type="Proteomes" id="UP000001940"/>
    </source>
</evidence>
<dbReference type="InParanoid" id="G5EBQ4"/>
<feature type="transmembrane region" description="Helical" evidence="1">
    <location>
        <begin position="20"/>
        <end position="41"/>
    </location>
</feature>
<accession>G5EBQ4</accession>
<dbReference type="InterPro" id="IPR019422">
    <property type="entry name" value="7TM_GPCR_serpentine_rcpt_Srh"/>
</dbReference>
<evidence type="ECO:0000313" key="2">
    <source>
        <dbReference type="EMBL" id="CAB04999.1"/>
    </source>
</evidence>
<sequence>MCSELPALNYFGSDTFYSSTLHVLTAIEIPIHIFGAYIIITKTPSKMQSVKRGLLFLHFAGAILDVYYSLIAAPVLTLPICAGYPLGISLLLGIPTSVQVYLGISFVGVIGVTIMLFFEDRYHRLVNGHRNDGEWCWWRILYLVIHYVLSVTYIAPGFFNIVDQDFAKSFVKIKIPCIPDEILHRPGYFVLAVDNTIPKYCIAFMLTLVMSQVFFYVGAIFWHLFHTVAQSQATNRLQKHFFLAICVQVFIPILLITFPVLYIVLAIWFGYYNQAATNIALLAIPFHGVLSTISMLCVHRPYREATFGMFYNKGDTSRPIWMTVHGTSIH</sequence>
<keyword evidence="1" id="KW-0472">Membrane</keyword>
<keyword evidence="3" id="KW-1185">Reference proteome</keyword>
<dbReference type="PANTHER" id="PTHR22941">
    <property type="entry name" value="SERPENTINE RECEPTOR"/>
    <property type="match status" value="1"/>
</dbReference>
<keyword evidence="1" id="KW-1133">Transmembrane helix</keyword>
<dbReference type="PaxDb" id="6239-ZK228.8"/>
<dbReference type="Proteomes" id="UP000001940">
    <property type="component" value="Chromosome V"/>
</dbReference>
<dbReference type="CTD" id="191255"/>
<dbReference type="RefSeq" id="NP_507619.1">
    <property type="nucleotide sequence ID" value="NM_075218.2"/>
</dbReference>
<dbReference type="AGR" id="WB:WBGene00005393"/>
<gene>
    <name evidence="2 4" type="primary">srh-178</name>
    <name evidence="2" type="ORF">CELE_ZK228.8</name>
    <name evidence="4" type="ORF">ZK228.8</name>
</gene>
<dbReference type="EMBL" id="BX284605">
    <property type="protein sequence ID" value="CAB04999.1"/>
    <property type="molecule type" value="Genomic_DNA"/>
</dbReference>
<dbReference type="PIR" id="T27086">
    <property type="entry name" value="T27086"/>
</dbReference>
<feature type="transmembrane region" description="Helical" evidence="1">
    <location>
        <begin position="275"/>
        <end position="298"/>
    </location>
</feature>
<dbReference type="GeneID" id="191255"/>
<evidence type="ECO:0000256" key="1">
    <source>
        <dbReference type="SAM" id="Phobius"/>
    </source>
</evidence>
<proteinExistence type="predicted"/>
<dbReference type="AlphaFoldDB" id="G5EBQ4"/>
<feature type="transmembrane region" description="Helical" evidence="1">
    <location>
        <begin position="202"/>
        <end position="229"/>
    </location>
</feature>
<dbReference type="SMR" id="G5EBQ4"/>
<dbReference type="KEGG" id="cel:CELE_ZK228.8"/>